<protein>
    <submittedName>
        <fullName evidence="12">Uncharacterized protein</fullName>
    </submittedName>
</protein>
<accession>A0A7J7DZW7</accession>
<dbReference type="InterPro" id="IPR006447">
    <property type="entry name" value="Myb_dom_plants"/>
</dbReference>
<comment type="caution">
    <text evidence="12">The sequence shown here is derived from an EMBL/GenBank/DDBJ whole genome shotgun (WGS) entry which is preliminary data.</text>
</comment>
<comment type="caution">
    <text evidence="8">Lacks conserved residue(s) required for the propagation of feature annotation.</text>
</comment>
<dbReference type="GO" id="GO:0009736">
    <property type="term" value="P:cytokinin-activated signaling pathway"/>
    <property type="evidence" value="ECO:0007669"/>
    <property type="project" value="InterPro"/>
</dbReference>
<evidence type="ECO:0000256" key="2">
    <source>
        <dbReference type="ARBA" id="ARBA00022553"/>
    </source>
</evidence>
<dbReference type="InterPro" id="IPR001789">
    <property type="entry name" value="Sig_transdc_resp-reg_receiver"/>
</dbReference>
<dbReference type="EMBL" id="JAAARO010000002">
    <property type="protein sequence ID" value="KAF5751888.1"/>
    <property type="molecule type" value="Genomic_DNA"/>
</dbReference>
<evidence type="ECO:0000256" key="4">
    <source>
        <dbReference type="ARBA" id="ARBA00023015"/>
    </source>
</evidence>
<dbReference type="InterPro" id="IPR001005">
    <property type="entry name" value="SANT/Myb"/>
</dbReference>
<dbReference type="SMART" id="SM00448">
    <property type="entry name" value="REC"/>
    <property type="match status" value="1"/>
</dbReference>
<keyword evidence="2" id="KW-0597">Phosphoprotein</keyword>
<keyword evidence="4" id="KW-0805">Transcription regulation</keyword>
<evidence type="ECO:0000256" key="9">
    <source>
        <dbReference type="SAM" id="MobiDB-lite"/>
    </source>
</evidence>
<sequence>MESKVVRQRMGFYLLLGLQAGLGECIPSFARGLEILVVDHDMMSLMNIAWVLEQFAFKVTTTEMGSVALSMIEAERKRSFNLVMVNVHMIDMSILEFIQILLKKNITVILTTTRAHTKMALKGLKEGASFFYEKPVCLDELRYVWQHVYRRKRNLTKLGSNSGAVQEKKGKRGRKPKILTLEEPSGSAKVPKKRGRKRKNKETEVEVLEVDVEVVDCGAGHQELADDPKGKRKVSEEEVQIMSGNDYQIKKIRAETFNGSGDLLVLNDPKGKSKQVEEVRLIEVGDEPKEPPNSGIELINKDSENKDTEVGFEWEQIISMPELAKEDAEKDMRDKIMSIAGDKKNRVVWTKELHLKFTQAVSLLGDDKAVPKTILEIMNVPHLTHRQVASHLQKYKNQVKQIGNTATPTSPAGPTSSSLNISTFQQAPEMKNLQAHEQSQGGLNIGGDIIQSLPKPSNLALIIHITLTFYFYAFDGLRVSSPMISALYNSTFPDALFSFNERLKMASSYINAQNQNQLVLPFQGLDTLPRNVSSGNQVQLPMQGLDAIPGNVSSGNQLLMPIPQADAMPIQVSPKEPTIAEKYLINFTEENKDLLATNDPVAPSAGPGNQHQQRQSLDDYCDILKILEEERDKNRSLDSGEMDKYLEWLNSDLV</sequence>
<dbReference type="PROSITE" id="PS51294">
    <property type="entry name" value="HTH_MYB"/>
    <property type="match status" value="1"/>
</dbReference>
<dbReference type="InterPro" id="IPR009057">
    <property type="entry name" value="Homeodomain-like_sf"/>
</dbReference>
<dbReference type="AlphaFoldDB" id="A0A7J7DZW7"/>
<dbReference type="InterPro" id="IPR011006">
    <property type="entry name" value="CheY-like_superfamily"/>
</dbReference>
<evidence type="ECO:0000259" key="10">
    <source>
        <dbReference type="PROSITE" id="PS50110"/>
    </source>
</evidence>
<evidence type="ECO:0000256" key="8">
    <source>
        <dbReference type="PROSITE-ProRule" id="PRU00169"/>
    </source>
</evidence>
<dbReference type="GO" id="GO:0003677">
    <property type="term" value="F:DNA binding"/>
    <property type="evidence" value="ECO:0007669"/>
    <property type="project" value="InterPro"/>
</dbReference>
<evidence type="ECO:0000313" key="13">
    <source>
        <dbReference type="Proteomes" id="UP000593562"/>
    </source>
</evidence>
<dbReference type="InterPro" id="IPR017930">
    <property type="entry name" value="Myb_dom"/>
</dbReference>
<evidence type="ECO:0000256" key="1">
    <source>
        <dbReference type="ARBA" id="ARBA00004123"/>
    </source>
</evidence>
<feature type="compositionally biased region" description="Basic residues" evidence="9">
    <location>
        <begin position="190"/>
        <end position="200"/>
    </location>
</feature>
<evidence type="ECO:0000256" key="3">
    <source>
        <dbReference type="ARBA" id="ARBA00023012"/>
    </source>
</evidence>
<evidence type="ECO:0000256" key="7">
    <source>
        <dbReference type="ARBA" id="ARBA00023242"/>
    </source>
</evidence>
<evidence type="ECO:0000256" key="6">
    <source>
        <dbReference type="ARBA" id="ARBA00023163"/>
    </source>
</evidence>
<dbReference type="InParanoid" id="A0A7J7DZW7"/>
<feature type="region of interest" description="Disordered" evidence="9">
    <location>
        <begin position="160"/>
        <end position="202"/>
    </location>
</feature>
<dbReference type="Pfam" id="PF00249">
    <property type="entry name" value="Myb_DNA-binding"/>
    <property type="match status" value="1"/>
</dbReference>
<evidence type="ECO:0000256" key="5">
    <source>
        <dbReference type="ARBA" id="ARBA00023159"/>
    </source>
</evidence>
<evidence type="ECO:0000259" key="11">
    <source>
        <dbReference type="PROSITE" id="PS51294"/>
    </source>
</evidence>
<dbReference type="Gene3D" id="1.10.10.60">
    <property type="entry name" value="Homeodomain-like"/>
    <property type="match status" value="1"/>
</dbReference>
<dbReference type="PANTHER" id="PTHR43874:SF87">
    <property type="entry name" value="HTH MYB-TYPE DOMAIN-CONTAINING PROTEIN"/>
    <property type="match status" value="1"/>
</dbReference>
<dbReference type="Gene3D" id="3.40.50.2300">
    <property type="match status" value="1"/>
</dbReference>
<dbReference type="SUPFAM" id="SSF52172">
    <property type="entry name" value="CheY-like"/>
    <property type="match status" value="1"/>
</dbReference>
<keyword evidence="5" id="KW-0010">Activator</keyword>
<dbReference type="Proteomes" id="UP000593562">
    <property type="component" value="Unassembled WGS sequence"/>
</dbReference>
<dbReference type="PANTHER" id="PTHR43874">
    <property type="entry name" value="TWO-COMPONENT RESPONSE REGULATOR"/>
    <property type="match status" value="1"/>
</dbReference>
<keyword evidence="3" id="KW-0902">Two-component regulatory system</keyword>
<feature type="domain" description="Response regulatory" evidence="10">
    <location>
        <begin position="34"/>
        <end position="149"/>
    </location>
</feature>
<gene>
    <name evidence="12" type="ORF">HS088_TW02G00907</name>
</gene>
<keyword evidence="7" id="KW-0539">Nucleus</keyword>
<dbReference type="PROSITE" id="PS50110">
    <property type="entry name" value="RESPONSE_REGULATORY"/>
    <property type="match status" value="1"/>
</dbReference>
<proteinExistence type="predicted"/>
<comment type="subcellular location">
    <subcellularLocation>
        <location evidence="1">Nucleus</location>
    </subcellularLocation>
</comment>
<dbReference type="SUPFAM" id="SSF46689">
    <property type="entry name" value="Homeodomain-like"/>
    <property type="match status" value="1"/>
</dbReference>
<keyword evidence="13" id="KW-1185">Reference proteome</keyword>
<dbReference type="GO" id="GO:0005634">
    <property type="term" value="C:nucleus"/>
    <property type="evidence" value="ECO:0007669"/>
    <property type="project" value="UniProtKB-SubCell"/>
</dbReference>
<feature type="domain" description="HTH myb-type" evidence="11">
    <location>
        <begin position="341"/>
        <end position="400"/>
    </location>
</feature>
<organism evidence="12 13">
    <name type="scientific">Tripterygium wilfordii</name>
    <name type="common">Thunder God vine</name>
    <dbReference type="NCBI Taxonomy" id="458696"/>
    <lineage>
        <taxon>Eukaryota</taxon>
        <taxon>Viridiplantae</taxon>
        <taxon>Streptophyta</taxon>
        <taxon>Embryophyta</taxon>
        <taxon>Tracheophyta</taxon>
        <taxon>Spermatophyta</taxon>
        <taxon>Magnoliopsida</taxon>
        <taxon>eudicotyledons</taxon>
        <taxon>Gunneridae</taxon>
        <taxon>Pentapetalae</taxon>
        <taxon>rosids</taxon>
        <taxon>fabids</taxon>
        <taxon>Celastrales</taxon>
        <taxon>Celastraceae</taxon>
        <taxon>Tripterygium</taxon>
    </lineage>
</organism>
<dbReference type="FunFam" id="1.10.10.60:FF:000007">
    <property type="entry name" value="Two-component response regulator"/>
    <property type="match status" value="1"/>
</dbReference>
<evidence type="ECO:0000313" key="12">
    <source>
        <dbReference type="EMBL" id="KAF5751888.1"/>
    </source>
</evidence>
<keyword evidence="6" id="KW-0804">Transcription</keyword>
<dbReference type="NCBIfam" id="TIGR01557">
    <property type="entry name" value="myb_SHAQKYF"/>
    <property type="match status" value="1"/>
</dbReference>
<reference evidence="12 13" key="1">
    <citation type="journal article" date="2020" name="Nat. Commun.">
        <title>Genome of Tripterygium wilfordii and identification of cytochrome P450 involved in triptolide biosynthesis.</title>
        <authorList>
            <person name="Tu L."/>
            <person name="Su P."/>
            <person name="Zhang Z."/>
            <person name="Gao L."/>
            <person name="Wang J."/>
            <person name="Hu T."/>
            <person name="Zhou J."/>
            <person name="Zhang Y."/>
            <person name="Zhao Y."/>
            <person name="Liu Y."/>
            <person name="Song Y."/>
            <person name="Tong Y."/>
            <person name="Lu Y."/>
            <person name="Yang J."/>
            <person name="Xu C."/>
            <person name="Jia M."/>
            <person name="Peters R.J."/>
            <person name="Huang L."/>
            <person name="Gao W."/>
        </authorList>
    </citation>
    <scope>NUCLEOTIDE SEQUENCE [LARGE SCALE GENOMIC DNA]</scope>
    <source>
        <strain evidence="13">cv. XIE 37</strain>
        <tissue evidence="12">Leaf</tissue>
    </source>
</reference>
<name>A0A7J7DZW7_TRIWF</name>
<dbReference type="InterPro" id="IPR045279">
    <property type="entry name" value="ARR-like"/>
</dbReference>
<dbReference type="Pfam" id="PF00072">
    <property type="entry name" value="Response_reg"/>
    <property type="match status" value="1"/>
</dbReference>
<dbReference type="GO" id="GO:0000160">
    <property type="term" value="P:phosphorelay signal transduction system"/>
    <property type="evidence" value="ECO:0007669"/>
    <property type="project" value="UniProtKB-KW"/>
</dbReference>